<dbReference type="Proteomes" id="UP000295781">
    <property type="component" value="Chromosome"/>
</dbReference>
<dbReference type="InterPro" id="IPR009003">
    <property type="entry name" value="Peptidase_S1_PA"/>
</dbReference>
<proteinExistence type="predicted"/>
<dbReference type="Pfam" id="PF00089">
    <property type="entry name" value="Trypsin"/>
    <property type="match status" value="1"/>
</dbReference>
<dbReference type="Gene3D" id="4.10.1080.10">
    <property type="entry name" value="TSP type-3 repeat"/>
    <property type="match status" value="1"/>
</dbReference>
<organism evidence="4 5">
    <name type="scientific">Sorangium cellulosum</name>
    <name type="common">Polyangium cellulosum</name>
    <dbReference type="NCBI Taxonomy" id="56"/>
    <lineage>
        <taxon>Bacteria</taxon>
        <taxon>Pseudomonadati</taxon>
        <taxon>Myxococcota</taxon>
        <taxon>Polyangia</taxon>
        <taxon>Polyangiales</taxon>
        <taxon>Polyangiaceae</taxon>
        <taxon>Sorangium</taxon>
    </lineage>
</organism>
<dbReference type="PROSITE" id="PS50240">
    <property type="entry name" value="TRYPSIN_DOM"/>
    <property type="match status" value="1"/>
</dbReference>
<dbReference type="PANTHER" id="PTHR24253">
    <property type="entry name" value="TRANSMEMBRANE PROTEASE SERINE"/>
    <property type="match status" value="1"/>
</dbReference>
<name>A0A4P2PYJ4_SORCE</name>
<dbReference type="InterPro" id="IPR043504">
    <property type="entry name" value="Peptidase_S1_PA_chymotrypsin"/>
</dbReference>
<dbReference type="InterPro" id="IPR028974">
    <property type="entry name" value="TSP_type-3_rpt"/>
</dbReference>
<dbReference type="PRINTS" id="PR00722">
    <property type="entry name" value="CHYMOTRYPSIN"/>
</dbReference>
<dbReference type="GO" id="GO:0006508">
    <property type="term" value="P:proteolysis"/>
    <property type="evidence" value="ECO:0007669"/>
    <property type="project" value="InterPro"/>
</dbReference>
<dbReference type="GO" id="GO:0004252">
    <property type="term" value="F:serine-type endopeptidase activity"/>
    <property type="evidence" value="ECO:0007669"/>
    <property type="project" value="InterPro"/>
</dbReference>
<evidence type="ECO:0000259" key="3">
    <source>
        <dbReference type="PROSITE" id="PS50240"/>
    </source>
</evidence>
<dbReference type="PROSITE" id="PS00135">
    <property type="entry name" value="TRYPSIN_SER"/>
    <property type="match status" value="1"/>
</dbReference>
<feature type="chain" id="PRO_5020625513" description="Peptidase S1 domain-containing protein" evidence="2">
    <location>
        <begin position="28"/>
        <end position="955"/>
    </location>
</feature>
<feature type="signal peptide" evidence="2">
    <location>
        <begin position="1"/>
        <end position="27"/>
    </location>
</feature>
<dbReference type="PANTHER" id="PTHR24253:SF153">
    <property type="entry name" value="SERINE PROTEASE HEPSIN"/>
    <property type="match status" value="1"/>
</dbReference>
<dbReference type="SUPFAM" id="SSF103647">
    <property type="entry name" value="TSP type-3 repeat"/>
    <property type="match status" value="1"/>
</dbReference>
<keyword evidence="1" id="KW-1015">Disulfide bond</keyword>
<dbReference type="AlphaFoldDB" id="A0A4P2PYJ4"/>
<dbReference type="SMART" id="SM00020">
    <property type="entry name" value="Tryp_SPc"/>
    <property type="match status" value="1"/>
</dbReference>
<dbReference type="GO" id="GO:0005509">
    <property type="term" value="F:calcium ion binding"/>
    <property type="evidence" value="ECO:0007669"/>
    <property type="project" value="InterPro"/>
</dbReference>
<dbReference type="InterPro" id="IPR033116">
    <property type="entry name" value="TRYPSIN_SER"/>
</dbReference>
<evidence type="ECO:0000256" key="2">
    <source>
        <dbReference type="SAM" id="SignalP"/>
    </source>
</evidence>
<dbReference type="Gene3D" id="2.40.10.10">
    <property type="entry name" value="Trypsin-like serine proteases"/>
    <property type="match status" value="1"/>
</dbReference>
<evidence type="ECO:0000313" key="5">
    <source>
        <dbReference type="Proteomes" id="UP000295781"/>
    </source>
</evidence>
<evidence type="ECO:0000256" key="1">
    <source>
        <dbReference type="ARBA" id="ARBA00023157"/>
    </source>
</evidence>
<reference evidence="4 5" key="1">
    <citation type="submission" date="2015-09" db="EMBL/GenBank/DDBJ databases">
        <title>Sorangium comparison.</title>
        <authorList>
            <person name="Zaburannyi N."/>
            <person name="Bunk B."/>
            <person name="Overmann J."/>
            <person name="Mueller R."/>
        </authorList>
    </citation>
    <scope>NUCLEOTIDE SEQUENCE [LARGE SCALE GENOMIC DNA]</scope>
    <source>
        <strain evidence="4 5">So ceGT47</strain>
    </source>
</reference>
<evidence type="ECO:0000313" key="4">
    <source>
        <dbReference type="EMBL" id="AUX21603.1"/>
    </source>
</evidence>
<protein>
    <recommendedName>
        <fullName evidence="3">Peptidase S1 domain-containing protein</fullName>
    </recommendedName>
</protein>
<keyword evidence="2" id="KW-0732">Signal</keyword>
<dbReference type="InterPro" id="IPR001314">
    <property type="entry name" value="Peptidase_S1A"/>
</dbReference>
<feature type="domain" description="Peptidase S1" evidence="3">
    <location>
        <begin position="27"/>
        <end position="283"/>
    </location>
</feature>
<accession>A0A4P2PYJ4</accession>
<sequence length="955" mass="102955">MRSSLRKLSVAGALAAIGASFSSPAHAVGQGIEDTGNRYPYVVSLTAMGSSGPFCTGTLISPWWVVSAQHCFIDDNGNPKNQNFVVELGTNPFSSQPSFAHTMAVSGPVFVPTTEPPDPLDDDYRSRDIAVFRLDTRVPRSLARPARLPEERACGWSFDGTIVGFGSSADDLLICSDVPSRRRYSRDPLEYDRSVEDYGDILSDESTWTLVNWPWICDEYEGSYGGDSGGPLFDEEGRLCGAVSGKTLGSLFLPGTYSLENVFAALDSPQARSFLLGVTTAAGNKIIDAKGNYDGECPAFIHRCDSFGNCDETDTDGDDIIDVCDNCPTIANPEQATDPNDDADGDGLGAACDLCPGVADQGNWPGTNCNFEAELAVGYPDQSWPPLIHADSPTLAADLQLYRDTFRPNACDPVPCPVADLDSGGTLPSAELPAPPFGEPGCSQALGCSWNAYNRINLRPVLGSVGAVNTTGQVALRWCDCEYFDTNSQQGRYACEHDTRTECIRTSADFGTSPKWLPISTAADGGWSHGKDLGRVFSVPFDRNPGYTKRFVDWDFLDLGPSYVEATTRRREVKGVLFSHVNSFNPGAGYDTVQAATYGNYFFSGDAFVVAKNEPLPYIEAIDVKTKYFCPECPLGFSDILVIYEPYDPSPRILRSSPDGLKVVPDLDLDTVDFYADVAAGTLKYVAAAEPVRRLAQTQIPGETVLRAVALDGASSGQLAAQVLSAELDRAPFVVRTAGIAQLRSMLLNEPVLQGNEGLVLSATNRRLVVIGGTTDGQPGSQPNASAWMLDVDSELWSEIEIPGTARPGAVLSATFRMEDQLVYLLDKRNNVIRLRRWQPGQQVETLAELPAWWNDFSAYWLVPGEAGDLILAATSPATQSADPIEVFARFTVDATGALAFTGLLEGQHHLSEAPIVGTEIMSVTRRGSDDSISMAEVSLSQLSTPQSNKAPTIY</sequence>
<dbReference type="EMBL" id="CP012670">
    <property type="protein sequence ID" value="AUX21603.1"/>
    <property type="molecule type" value="Genomic_DNA"/>
</dbReference>
<dbReference type="SUPFAM" id="SSF50494">
    <property type="entry name" value="Trypsin-like serine proteases"/>
    <property type="match status" value="1"/>
</dbReference>
<gene>
    <name evidence="4" type="ORF">SOCEGT47_020890</name>
</gene>
<dbReference type="InterPro" id="IPR001254">
    <property type="entry name" value="Trypsin_dom"/>
</dbReference>